<organism evidence="10 11">
    <name type="scientific">Acetivibrio saccincola</name>
    <dbReference type="NCBI Taxonomy" id="1677857"/>
    <lineage>
        <taxon>Bacteria</taxon>
        <taxon>Bacillati</taxon>
        <taxon>Bacillota</taxon>
        <taxon>Clostridia</taxon>
        <taxon>Eubacteriales</taxon>
        <taxon>Oscillospiraceae</taxon>
        <taxon>Acetivibrio</taxon>
    </lineage>
</organism>
<dbReference type="InterPro" id="IPR018247">
    <property type="entry name" value="EF_Hand_1_Ca_BS"/>
</dbReference>
<evidence type="ECO:0000256" key="8">
    <source>
        <dbReference type="SAM" id="MobiDB-lite"/>
    </source>
</evidence>
<dbReference type="Pfam" id="PF02012">
    <property type="entry name" value="BNR"/>
    <property type="match status" value="1"/>
</dbReference>
<dbReference type="GO" id="GO:0004553">
    <property type="term" value="F:hydrolase activity, hydrolyzing O-glycosyl compounds"/>
    <property type="evidence" value="ECO:0007669"/>
    <property type="project" value="InterPro"/>
</dbReference>
<dbReference type="Pfam" id="PF15899">
    <property type="entry name" value="BNR_6"/>
    <property type="match status" value="2"/>
</dbReference>
<dbReference type="InterPro" id="IPR002860">
    <property type="entry name" value="BNR_rpt"/>
</dbReference>
<gene>
    <name evidence="10" type="primary">xghA5</name>
    <name evidence="10" type="ORF">HVS_14015</name>
</gene>
<dbReference type="InterPro" id="IPR052025">
    <property type="entry name" value="Xyloglucanase_GH74"/>
</dbReference>
<proteinExistence type="inferred from homology"/>
<dbReference type="SUPFAM" id="SSF63446">
    <property type="entry name" value="Type I dockerin domain"/>
    <property type="match status" value="1"/>
</dbReference>
<keyword evidence="3" id="KW-0136">Cellulose degradation</keyword>
<evidence type="ECO:0000256" key="6">
    <source>
        <dbReference type="ARBA" id="ARBA00023326"/>
    </source>
</evidence>
<evidence type="ECO:0000313" key="10">
    <source>
        <dbReference type="EMBL" id="AUG58666.1"/>
    </source>
</evidence>
<comment type="similarity">
    <text evidence="7">Belongs to the glycosyl hydrolase 74 family.</text>
</comment>
<evidence type="ECO:0000256" key="4">
    <source>
        <dbReference type="ARBA" id="ARBA00023277"/>
    </source>
</evidence>
<dbReference type="EC" id="3.2.1.-" evidence="10"/>
<dbReference type="InterPro" id="IPR036439">
    <property type="entry name" value="Dockerin_dom_sf"/>
</dbReference>
<dbReference type="KEGG" id="hsc:HVS_14015"/>
<feature type="domain" description="Dockerin" evidence="9">
    <location>
        <begin position="811"/>
        <end position="877"/>
    </location>
</feature>
<dbReference type="SUPFAM" id="SSF110296">
    <property type="entry name" value="Oligoxyloglucan reducing end-specific cellobiohydrolase"/>
    <property type="match status" value="2"/>
</dbReference>
<keyword evidence="4" id="KW-0119">Carbohydrate metabolism</keyword>
<dbReference type="InterPro" id="IPR015943">
    <property type="entry name" value="WD40/YVTN_repeat-like_dom_sf"/>
</dbReference>
<sequence>MGIKKIKIFLLLIVFASISLFTPAYPVEGVSSVPYKWDNVVIGGGGGFVCGIIYNPTEEGLVYARTDIGGAYIRNKETLEWEPLMDWVHPDEWNLLGVESLATDPVEPNRVYVAAGTYTNEWTNMNGYILRSEDYGKTWERTELPFKFGGNMPGRSVGERLAIDPNCNNILYFAARSGNGLWKSEDYGKTWSKVENFPNVGNYVEDPNYSYTSDNLGLCFVVFDGWKGTKGKPTQDIYVGVADKENPLYVSRDGGKTWKPVEGQPTEDTFTRHNPDALTIGIPHHAVINSKGILYITYGDRGGPYQCEDGAVYKYDTNTGEWTDITPPSGYNWDGSPKYENWYGFAGLSVDAQNPDTIVVSTLESWWPDDNIYRSTDGGETWDSIWEFGESWPSRNLKYTMDISKAPWLSWGKEINAAKGGLITGMDIMDNPSPKLGWMIGDIEINPFNSDEMMYVTGATIYGTRNLTDWDKGKFVNIEVMGTGIEETAVLSLICPPVDGVELISGVGDICGFVHKDITKLPGIMMTNPTFINTTGLDYAELNPEIIVRVGTADKERYEDIKKTVGISKDGGKTWSEVQPNVSYTFPANNPDDIVQGGVVAVSADGSTFVWSPDTSQGVICYVNGGWKAVDTLPKGAYVASDRVNPKVFYAYAEHTFYVSKDGGQTFEVVSENLEAYSAKIKAVPGKEGHVWIPGPYTGLSYTTDGGKTIKKVDGVTRCDVVGFGKAKDGEDYLAVYITGEVDGFYAVYRSDNMGKNWVRINDDQHQYGSINYAITGDLRVYGRVFVATNGRGIVYGEPSSDSPVPTPTQPPKDVGDVNKDGEINTLDYSLLGRHILEIEKLTGEKKERADVNFDGVIDTMDCVILQRYILEIIDSF</sequence>
<dbReference type="AlphaFoldDB" id="A0A2K9EAD6"/>
<keyword evidence="11" id="KW-1185">Reference proteome</keyword>
<dbReference type="InterPro" id="IPR016134">
    <property type="entry name" value="Dockerin_dom"/>
</dbReference>
<dbReference type="Pfam" id="PF00404">
    <property type="entry name" value="Dockerin_1"/>
    <property type="match status" value="1"/>
</dbReference>
<accession>A0A2K9EAD6</accession>
<keyword evidence="6" id="KW-0624">Polysaccharide degradation</keyword>
<evidence type="ECO:0000256" key="3">
    <source>
        <dbReference type="ARBA" id="ARBA00023001"/>
    </source>
</evidence>
<evidence type="ECO:0000256" key="1">
    <source>
        <dbReference type="ARBA" id="ARBA00022729"/>
    </source>
</evidence>
<evidence type="ECO:0000259" key="9">
    <source>
        <dbReference type="PROSITE" id="PS51766"/>
    </source>
</evidence>
<evidence type="ECO:0000256" key="2">
    <source>
        <dbReference type="ARBA" id="ARBA00022801"/>
    </source>
</evidence>
<dbReference type="CDD" id="cd14256">
    <property type="entry name" value="Dockerin_I"/>
    <property type="match status" value="1"/>
</dbReference>
<dbReference type="CDD" id="cd15482">
    <property type="entry name" value="Sialidase_non-viral"/>
    <property type="match status" value="1"/>
</dbReference>
<dbReference type="Gene3D" id="2.130.10.10">
    <property type="entry name" value="YVTN repeat-like/Quinoprotein amine dehydrogenase"/>
    <property type="match status" value="2"/>
</dbReference>
<reference evidence="10 11" key="1">
    <citation type="submission" date="2017-12" db="EMBL/GenBank/DDBJ databases">
        <title>Complete genome sequence of Herbivorax saccincola GGR1, a novel Cellulosome-producing hydrolytic bacterium in a thermophilic biogas plant, established by Illumina and Nanopore MinION sequencing.</title>
        <authorList>
            <person name="Pechtl A."/>
            <person name="Ruckert C."/>
            <person name="Koeck D.E."/>
            <person name="Maus I."/>
            <person name="Winkler A."/>
            <person name="Kalinowski J."/>
            <person name="Puhler A."/>
            <person name="Schwarz W.W."/>
            <person name="Zverlov V.V."/>
            <person name="Schluter A."/>
            <person name="Liebl W."/>
        </authorList>
    </citation>
    <scope>NUCLEOTIDE SEQUENCE [LARGE SCALE GENOMIC DNA]</scope>
    <source>
        <strain evidence="11">SR1</strain>
    </source>
</reference>
<keyword evidence="5 10" id="KW-0326">Glycosidase</keyword>
<evidence type="ECO:0000256" key="5">
    <source>
        <dbReference type="ARBA" id="ARBA00023295"/>
    </source>
</evidence>
<dbReference type="RefSeq" id="WP_101303255.1">
    <property type="nucleotide sequence ID" value="NZ_CP025197.1"/>
</dbReference>
<dbReference type="GO" id="GO:0030245">
    <property type="term" value="P:cellulose catabolic process"/>
    <property type="evidence" value="ECO:0007669"/>
    <property type="project" value="UniProtKB-KW"/>
</dbReference>
<dbReference type="PROSITE" id="PS00018">
    <property type="entry name" value="EF_HAND_1"/>
    <property type="match status" value="1"/>
</dbReference>
<name>A0A2K9EAD6_9FIRM</name>
<dbReference type="InterPro" id="IPR002105">
    <property type="entry name" value="Dockerin_1_rpt"/>
</dbReference>
<dbReference type="PANTHER" id="PTHR43739">
    <property type="entry name" value="XYLOGLUCANASE (EUROFUNG)"/>
    <property type="match status" value="1"/>
</dbReference>
<protein>
    <submittedName>
        <fullName evidence="10">Xyloglucanase Xgh74A</fullName>
        <ecNumber evidence="10">3.2.1.-</ecNumber>
    </submittedName>
</protein>
<dbReference type="Gene3D" id="1.10.1330.10">
    <property type="entry name" value="Dockerin domain"/>
    <property type="match status" value="1"/>
</dbReference>
<evidence type="ECO:0000256" key="7">
    <source>
        <dbReference type="ARBA" id="ARBA00037986"/>
    </source>
</evidence>
<evidence type="ECO:0000313" key="11">
    <source>
        <dbReference type="Proteomes" id="UP000233534"/>
    </source>
</evidence>
<keyword evidence="2 10" id="KW-0378">Hydrolase</keyword>
<feature type="region of interest" description="Disordered" evidence="8">
    <location>
        <begin position="797"/>
        <end position="819"/>
    </location>
</feature>
<dbReference type="GO" id="GO:0010411">
    <property type="term" value="P:xyloglucan metabolic process"/>
    <property type="evidence" value="ECO:0007669"/>
    <property type="project" value="TreeGrafter"/>
</dbReference>
<dbReference type="EMBL" id="CP025197">
    <property type="protein sequence ID" value="AUG58666.1"/>
    <property type="molecule type" value="Genomic_DNA"/>
</dbReference>
<dbReference type="PANTHER" id="PTHR43739:SF5">
    <property type="entry name" value="EXO-ALPHA-SIALIDASE"/>
    <property type="match status" value="1"/>
</dbReference>
<dbReference type="Proteomes" id="UP000233534">
    <property type="component" value="Chromosome"/>
</dbReference>
<keyword evidence="1" id="KW-0732">Signal</keyword>
<dbReference type="FunFam" id="2.130.10.10:FF:000534">
    <property type="entry name" value="Xyloglucanase Xgh74A"/>
    <property type="match status" value="1"/>
</dbReference>
<dbReference type="PROSITE" id="PS51766">
    <property type="entry name" value="DOCKERIN"/>
    <property type="match status" value="1"/>
</dbReference>